<evidence type="ECO:0000313" key="14">
    <source>
        <dbReference type="Proteomes" id="UP000549616"/>
    </source>
</evidence>
<dbReference type="SUPFAM" id="SSF52777">
    <property type="entry name" value="CoA-dependent acyltransferases"/>
    <property type="match status" value="2"/>
</dbReference>
<dbReference type="PANTHER" id="PTHR28037">
    <property type="entry name" value="ALCOHOL O-ACETYLTRANSFERASE 1-RELATED"/>
    <property type="match status" value="1"/>
</dbReference>
<evidence type="ECO:0000256" key="4">
    <source>
        <dbReference type="ARBA" id="ARBA00006558"/>
    </source>
</evidence>
<protein>
    <recommendedName>
        <fullName evidence="6">Phthiocerol/phthiodiolone dimycocerosyl transferase</fullName>
        <ecNumber evidence="5">2.3.1.282</ecNumber>
    </recommendedName>
    <alternativeName>
        <fullName evidence="11">Acyltransferase PapA5</fullName>
    </alternativeName>
    <alternativeName>
        <fullName evidence="9">Phthiocerol/phthiodiolone O-acyltransferase</fullName>
    </alternativeName>
    <alternativeName>
        <fullName evidence="10">Polyketide synthase-associated protein A5</fullName>
    </alternativeName>
</protein>
<dbReference type="Proteomes" id="UP000549616">
    <property type="component" value="Unassembled WGS sequence"/>
</dbReference>
<evidence type="ECO:0000256" key="5">
    <source>
        <dbReference type="ARBA" id="ARBA00012866"/>
    </source>
</evidence>
<keyword evidence="7" id="KW-0808">Transferase</keyword>
<dbReference type="InterPro" id="IPR052058">
    <property type="entry name" value="Alcohol_O-acetyltransferase"/>
</dbReference>
<feature type="domain" description="Phthiocerol/phthiodiolone dimycocerosyl transferase C-terminal" evidence="12">
    <location>
        <begin position="195"/>
        <end position="379"/>
    </location>
</feature>
<dbReference type="EC" id="2.3.1.282" evidence="5"/>
<evidence type="ECO:0000256" key="7">
    <source>
        <dbReference type="ARBA" id="ARBA00022679"/>
    </source>
</evidence>
<dbReference type="AlphaFoldDB" id="A0A853B049"/>
<proteinExistence type="inferred from homology"/>
<dbReference type="PANTHER" id="PTHR28037:SF1">
    <property type="entry name" value="ALCOHOL O-ACETYLTRANSFERASE 1-RELATED"/>
    <property type="match status" value="1"/>
</dbReference>
<evidence type="ECO:0000313" key="13">
    <source>
        <dbReference type="EMBL" id="NYI88106.1"/>
    </source>
</evidence>
<dbReference type="Gene3D" id="3.30.559.10">
    <property type="entry name" value="Chloramphenicol acetyltransferase-like domain"/>
    <property type="match status" value="1"/>
</dbReference>
<evidence type="ECO:0000256" key="1">
    <source>
        <dbReference type="ARBA" id="ARBA00000026"/>
    </source>
</evidence>
<organism evidence="13 14">
    <name type="scientific">Amycolatopsis endophytica</name>
    <dbReference type="NCBI Taxonomy" id="860233"/>
    <lineage>
        <taxon>Bacteria</taxon>
        <taxon>Bacillati</taxon>
        <taxon>Actinomycetota</taxon>
        <taxon>Actinomycetes</taxon>
        <taxon>Pseudonocardiales</taxon>
        <taxon>Pseudonocardiaceae</taxon>
        <taxon>Amycolatopsis</taxon>
    </lineage>
</organism>
<comment type="catalytic activity">
    <reaction evidence="1">
        <text>2 a mycocerosyl-[mycocerosic acid synthase] + a phthiocerol = a dimycocerosyl phthiocerol + 2 holo-[mycocerosic acid synthase].</text>
        <dbReference type="EC" id="2.3.1.282"/>
    </reaction>
</comment>
<name>A0A853B049_9PSEU</name>
<comment type="similarity">
    <text evidence="4">Belongs to the acyltransferase PapA5 family.</text>
</comment>
<sequence length="413" mass="45901">MHPRYLDTIEYQAMDMPTALILRFSGTLDNAALVEAFRVLCHRRAALRARIRGTEQGFELYLPRDDETPAVSWHPGCSDAELERASLEDLCKTAMPWDIAAAVAKLTVFTSSSGGVMLMHTDHAIADGQVKLAFLREFLEIYTTLSQHGQVSPAVSSDLPSRPSEVLAGRLGIDAPGDHPRPSDAPSFTKDEALRHYITLSERQTAALLRAAKRAETSVHAYLCGILLRCHRRDRGDALPSSMMACWAPVHLRPRVSPPVAPPETTNFVGIHTAPIKVEIDDDPAAIGTKVKQQLDESIADQDIHRILLTDSFRQDEVQDLGSANYLDSVSLSNLGRLPEFSSPPSIRITDFQLFTHRVMAPYPCYVTYNYNGRLTIQCVYRPDLHSRADTDRYVASITAELHRMTTAPLDED</sequence>
<dbReference type="RefSeq" id="WP_179772398.1">
    <property type="nucleotide sequence ID" value="NZ_JACCFK010000001.1"/>
</dbReference>
<evidence type="ECO:0000256" key="6">
    <source>
        <dbReference type="ARBA" id="ARBA00013449"/>
    </source>
</evidence>
<dbReference type="Gene3D" id="3.30.559.30">
    <property type="entry name" value="Nonribosomal peptide synthetase, condensation domain"/>
    <property type="match status" value="1"/>
</dbReference>
<evidence type="ECO:0000256" key="8">
    <source>
        <dbReference type="ARBA" id="ARBA00023315"/>
    </source>
</evidence>
<comment type="catalytic activity">
    <reaction evidence="3">
        <text>2 a mycocerosyl-[mycocerosic acid synthase] + a phthiodiolone = a dimycocerosyl phthiodiolone + 2 holo-[mycocerosic acid synthase].</text>
        <dbReference type="EC" id="2.3.1.282"/>
    </reaction>
</comment>
<reference evidence="13 14" key="1">
    <citation type="submission" date="2020-07" db="EMBL/GenBank/DDBJ databases">
        <title>Sequencing the genomes of 1000 actinobacteria strains.</title>
        <authorList>
            <person name="Klenk H.-P."/>
        </authorList>
    </citation>
    <scope>NUCLEOTIDE SEQUENCE [LARGE SCALE GENOMIC DNA]</scope>
    <source>
        <strain evidence="13 14">DSM 104006</strain>
    </source>
</reference>
<evidence type="ECO:0000256" key="3">
    <source>
        <dbReference type="ARBA" id="ARBA00001907"/>
    </source>
</evidence>
<dbReference type="GO" id="GO:0016746">
    <property type="term" value="F:acyltransferase activity"/>
    <property type="evidence" value="ECO:0007669"/>
    <property type="project" value="UniProtKB-KW"/>
</dbReference>
<dbReference type="InterPro" id="IPR031641">
    <property type="entry name" value="PapA_C"/>
</dbReference>
<evidence type="ECO:0000256" key="10">
    <source>
        <dbReference type="ARBA" id="ARBA00032317"/>
    </source>
</evidence>
<dbReference type="Pfam" id="PF16911">
    <property type="entry name" value="PapA_C"/>
    <property type="match status" value="1"/>
</dbReference>
<evidence type="ECO:0000256" key="11">
    <source>
        <dbReference type="ARBA" id="ARBA00033407"/>
    </source>
</evidence>
<keyword evidence="8" id="KW-0012">Acyltransferase</keyword>
<dbReference type="EMBL" id="JACCFK010000001">
    <property type="protein sequence ID" value="NYI88106.1"/>
    <property type="molecule type" value="Genomic_DNA"/>
</dbReference>
<dbReference type="InterPro" id="IPR023213">
    <property type="entry name" value="CAT-like_dom_sf"/>
</dbReference>
<keyword evidence="14" id="KW-1185">Reference proteome</keyword>
<evidence type="ECO:0000259" key="12">
    <source>
        <dbReference type="Pfam" id="PF16911"/>
    </source>
</evidence>
<evidence type="ECO:0000256" key="2">
    <source>
        <dbReference type="ARBA" id="ARBA00000625"/>
    </source>
</evidence>
<comment type="caution">
    <text evidence="13">The sequence shown here is derived from an EMBL/GenBank/DDBJ whole genome shotgun (WGS) entry which is preliminary data.</text>
</comment>
<comment type="catalytic activity">
    <reaction evidence="2">
        <text>2 a mycocerosyl-[mycocerosic acid synthase] + a phenolphthiocerol = a dimycocerosyl phenolphthiocerol + 2 holo-[mycocerosic acid synthase].</text>
        <dbReference type="EC" id="2.3.1.282"/>
    </reaction>
</comment>
<gene>
    <name evidence="13" type="ORF">HNR02_001429</name>
</gene>
<accession>A0A853B049</accession>
<evidence type="ECO:0000256" key="9">
    <source>
        <dbReference type="ARBA" id="ARBA00030465"/>
    </source>
</evidence>